<feature type="region of interest" description="Disordered" evidence="1">
    <location>
        <begin position="83"/>
        <end position="121"/>
    </location>
</feature>
<keyword evidence="4" id="KW-1185">Reference proteome</keyword>
<dbReference type="EMBL" id="JARJLG010000135">
    <property type="protein sequence ID" value="KAJ7738844.1"/>
    <property type="molecule type" value="Genomic_DNA"/>
</dbReference>
<feature type="domain" description="Bacteriophage T5 Orf172 DNA-binding" evidence="2">
    <location>
        <begin position="684"/>
        <end position="783"/>
    </location>
</feature>
<reference evidence="3" key="1">
    <citation type="submission" date="2023-03" db="EMBL/GenBank/DDBJ databases">
        <title>Massive genome expansion in bonnet fungi (Mycena s.s.) driven by repeated elements and novel gene families across ecological guilds.</title>
        <authorList>
            <consortium name="Lawrence Berkeley National Laboratory"/>
            <person name="Harder C.B."/>
            <person name="Miyauchi S."/>
            <person name="Viragh M."/>
            <person name="Kuo A."/>
            <person name="Thoen E."/>
            <person name="Andreopoulos B."/>
            <person name="Lu D."/>
            <person name="Skrede I."/>
            <person name="Drula E."/>
            <person name="Henrissat B."/>
            <person name="Morin E."/>
            <person name="Kohler A."/>
            <person name="Barry K."/>
            <person name="LaButti K."/>
            <person name="Morin E."/>
            <person name="Salamov A."/>
            <person name="Lipzen A."/>
            <person name="Mereny Z."/>
            <person name="Hegedus B."/>
            <person name="Baldrian P."/>
            <person name="Stursova M."/>
            <person name="Weitz H."/>
            <person name="Taylor A."/>
            <person name="Grigoriev I.V."/>
            <person name="Nagy L.G."/>
            <person name="Martin F."/>
            <person name="Kauserud H."/>
        </authorList>
    </citation>
    <scope>NUCLEOTIDE SEQUENCE</scope>
    <source>
        <strain evidence="3">CBHHK188m</strain>
    </source>
</reference>
<feature type="region of interest" description="Disordered" evidence="1">
    <location>
        <begin position="572"/>
        <end position="624"/>
    </location>
</feature>
<dbReference type="AlphaFoldDB" id="A0AAD7ICC8"/>
<feature type="region of interest" description="Disordered" evidence="1">
    <location>
        <begin position="429"/>
        <end position="556"/>
    </location>
</feature>
<dbReference type="Proteomes" id="UP001215280">
    <property type="component" value="Unassembled WGS sequence"/>
</dbReference>
<feature type="region of interest" description="Disordered" evidence="1">
    <location>
        <begin position="248"/>
        <end position="275"/>
    </location>
</feature>
<feature type="compositionally biased region" description="Basic and acidic residues" evidence="1">
    <location>
        <begin position="572"/>
        <end position="588"/>
    </location>
</feature>
<organism evidence="3 4">
    <name type="scientific">Mycena maculata</name>
    <dbReference type="NCBI Taxonomy" id="230809"/>
    <lineage>
        <taxon>Eukaryota</taxon>
        <taxon>Fungi</taxon>
        <taxon>Dikarya</taxon>
        <taxon>Basidiomycota</taxon>
        <taxon>Agaricomycotina</taxon>
        <taxon>Agaricomycetes</taxon>
        <taxon>Agaricomycetidae</taxon>
        <taxon>Agaricales</taxon>
        <taxon>Marasmiineae</taxon>
        <taxon>Mycenaceae</taxon>
        <taxon>Mycena</taxon>
    </lineage>
</organism>
<evidence type="ECO:0000256" key="1">
    <source>
        <dbReference type="SAM" id="MobiDB-lite"/>
    </source>
</evidence>
<evidence type="ECO:0000313" key="3">
    <source>
        <dbReference type="EMBL" id="KAJ7738844.1"/>
    </source>
</evidence>
<evidence type="ECO:0000259" key="2">
    <source>
        <dbReference type="Pfam" id="PF10544"/>
    </source>
</evidence>
<accession>A0AAD7ICC8</accession>
<comment type="caution">
    <text evidence="3">The sequence shown here is derived from an EMBL/GenBank/DDBJ whole genome shotgun (WGS) entry which is preliminary data.</text>
</comment>
<dbReference type="Pfam" id="PF10544">
    <property type="entry name" value="T5orf172"/>
    <property type="match status" value="1"/>
</dbReference>
<feature type="compositionally biased region" description="Acidic residues" evidence="1">
    <location>
        <begin position="255"/>
        <end position="275"/>
    </location>
</feature>
<gene>
    <name evidence="3" type="ORF">DFH07DRAFT_778906</name>
</gene>
<feature type="region of interest" description="Disordered" evidence="1">
    <location>
        <begin position="320"/>
        <end position="365"/>
    </location>
</feature>
<protein>
    <recommendedName>
        <fullName evidence="2">Bacteriophage T5 Orf172 DNA-binding domain-containing protein</fullName>
    </recommendedName>
</protein>
<evidence type="ECO:0000313" key="4">
    <source>
        <dbReference type="Proteomes" id="UP001215280"/>
    </source>
</evidence>
<feature type="region of interest" description="Disordered" evidence="1">
    <location>
        <begin position="141"/>
        <end position="161"/>
    </location>
</feature>
<proteinExistence type="predicted"/>
<feature type="compositionally biased region" description="Basic and acidic residues" evidence="1">
    <location>
        <begin position="101"/>
        <end position="111"/>
    </location>
</feature>
<sequence>MNDCLQKITSYRYRGWTTSLQLNNKVQQRTAHAFYQMKPYKKDVMRVFELYVKFFFQGRTISSAFTRAEGTFIFQRDAQQHKHDIEVSRQAHQAQRRGPRRIPDRSVEEPPTRCSTNRSYGVYNQGSATRRHLVPPAALWSPAKKSRNAATGGSVGVPQTQRRAGTAGPLLRSTLAAFIDLAEGTVHGVLVFTGERAWLHAQTRWEELMGQALATRMHARLRGERAGVAAQGADANNAVDADAYRNAGHANTSADEYEDEEYDSELEDELSEDEDEMAVALETSVKELALSRRRMCVTGSAPGVDTPEDPVGTIHPVPWAVSPPSSPPGHATSAAAHDDGRTGGAGTHHQAHHTRTTTAVHGEGPIVVQLPAEEETGGRGADGVVSLVDGEGLTAEQQYWRSLAGDGYSELDYEEEGGRREYALGRAPAAWVGGGAGGHKRSVDELGPDEDAADKGGARRRSALGPGTIRSGSSSAGRRSDADEGDAETASTGSGPKRVRVEGEELGSAAESPPTSSTRCQARILPGSASTSVSLPRKRVPPAPKRPTIGLLFDMPEDEPIDFSNAAVMHHERREEHAESAADERFRDGPTSALSPLSRIRAHRSADGSPHRIPLASSTTRPSSHANAHFVNGVEPNQAQKCTFSSARISDKNDQIAAYLRSMDRCEAVYDDQPGEVYSVCRLRDEAERVLLDIKVGIAKDTSVRQADYNEYCDPVEFLWVVKWKCKRPKLLERLVHLTFHALGGGLPIDLRTCAGCGVRHREFFDYEAVGGIEGVLRIVEFWLGALGETIQRIVLSDLNAAPAIVSGGMQGVDAVLTEYYRPGQWGGFTVERFVDNLIGTRSTERLGTNCCAELLRLSENATEFHDFGNSFIFAENVVFDYTFSPIYLAPERIIFGNMFSRAEHLHLSNTSPNDAKRKEEKGEKSGLLDCYLFAARKLSTSGLVTLWGLALGQQMPVRFRTGKCVEIMYHSALPEPSL</sequence>
<name>A0AAD7ICC8_9AGAR</name>
<dbReference type="InterPro" id="IPR018306">
    <property type="entry name" value="Phage_T5_Orf172_DNA-bd"/>
</dbReference>